<evidence type="ECO:0000313" key="1">
    <source>
        <dbReference type="EMBL" id="VYU49718.1"/>
    </source>
</evidence>
<organism evidence="1">
    <name type="scientific">Clostridium paraputrificum</name>
    <dbReference type="NCBI Taxonomy" id="29363"/>
    <lineage>
        <taxon>Bacteria</taxon>
        <taxon>Bacillati</taxon>
        <taxon>Bacillota</taxon>
        <taxon>Clostridia</taxon>
        <taxon>Eubacteriales</taxon>
        <taxon>Clostridiaceae</taxon>
        <taxon>Clostridium</taxon>
    </lineage>
</organism>
<dbReference type="AlphaFoldDB" id="A0A6N3FCA2"/>
<name>A0A6N3FCA2_9CLOT</name>
<gene>
    <name evidence="1" type="ORF">CPLFYP93_02488</name>
</gene>
<reference evidence="1" key="1">
    <citation type="submission" date="2019-11" db="EMBL/GenBank/DDBJ databases">
        <authorList>
            <person name="Feng L."/>
        </authorList>
    </citation>
    <scope>NUCLEOTIDE SEQUENCE</scope>
    <source>
        <strain evidence="1">CParaputrificumLFYP93</strain>
    </source>
</reference>
<protein>
    <submittedName>
        <fullName evidence="1">Uncharacterized protein</fullName>
    </submittedName>
</protein>
<dbReference type="RefSeq" id="WP_156561851.1">
    <property type="nucleotide sequence ID" value="NZ_CACRTV010000057.1"/>
</dbReference>
<sequence length="238" mass="27204">MKLLIARNLSTIDVNVHTIQDNDEYDSSKYMELLVSDNSELVSICYDVLVKDYTLLEMMSSFCMVSSEGSTGRYLLYLPKENNVGAEPLIVDSIVGDFRDTRYTEFCSSKHKVNIMKCYGLLSTGGTDLIKRAELFKQALMIKSVEVARKLRSVIDVDTIMSKQAFNILATEYTKDGKREVIVVQDYIRVDGNGVIHNVPVEVPGYRRLDYRDNLVDALELKEELDNNKEELDSYFYI</sequence>
<accession>A0A6N3FCA2</accession>
<proteinExistence type="predicted"/>
<dbReference type="EMBL" id="CACRTV010000057">
    <property type="protein sequence ID" value="VYU49718.1"/>
    <property type="molecule type" value="Genomic_DNA"/>
</dbReference>